<evidence type="ECO:0000313" key="8">
    <source>
        <dbReference type="EMBL" id="HGC43244.1"/>
    </source>
</evidence>
<keyword evidence="3 5" id="KW-0560">Oxidoreductase</keyword>
<dbReference type="PROSITE" id="PS00065">
    <property type="entry name" value="D_2_HYDROXYACID_DH_1"/>
    <property type="match status" value="1"/>
</dbReference>
<evidence type="ECO:0000256" key="4">
    <source>
        <dbReference type="ARBA" id="ARBA00023027"/>
    </source>
</evidence>
<dbReference type="InterPro" id="IPR006139">
    <property type="entry name" value="D-isomer_2_OHA_DH_cat_dom"/>
</dbReference>
<dbReference type="PANTHER" id="PTHR42789:SF1">
    <property type="entry name" value="D-ISOMER SPECIFIC 2-HYDROXYACID DEHYDROGENASE FAMILY PROTEIN (AFU_ORTHOLOGUE AFUA_6G10090)"/>
    <property type="match status" value="1"/>
</dbReference>
<dbReference type="GO" id="GO:0008652">
    <property type="term" value="P:amino acid biosynthetic process"/>
    <property type="evidence" value="ECO:0007669"/>
    <property type="project" value="UniProtKB-KW"/>
</dbReference>
<evidence type="ECO:0000256" key="2">
    <source>
        <dbReference type="ARBA" id="ARBA00022605"/>
    </source>
</evidence>
<dbReference type="AlphaFoldDB" id="A0A8J4M6D5"/>
<feature type="domain" description="D-isomer specific 2-hydroxyacid dehydrogenase catalytic" evidence="6">
    <location>
        <begin position="25"/>
        <end position="320"/>
    </location>
</feature>
<evidence type="ECO:0000256" key="5">
    <source>
        <dbReference type="RuleBase" id="RU003719"/>
    </source>
</evidence>
<organism evidence="8">
    <name type="scientific">Acidicaldus sp</name>
    <dbReference type="NCBI Taxonomy" id="1872105"/>
    <lineage>
        <taxon>Bacteria</taxon>
        <taxon>Pseudomonadati</taxon>
        <taxon>Pseudomonadota</taxon>
        <taxon>Alphaproteobacteria</taxon>
        <taxon>Acetobacterales</taxon>
        <taxon>Acetobacteraceae</taxon>
        <taxon>Acidicaldus</taxon>
    </lineage>
</organism>
<dbReference type="CDD" id="cd12169">
    <property type="entry name" value="PGDH_like_1"/>
    <property type="match status" value="1"/>
</dbReference>
<dbReference type="InterPro" id="IPR036291">
    <property type="entry name" value="NAD(P)-bd_dom_sf"/>
</dbReference>
<dbReference type="Pfam" id="PF00389">
    <property type="entry name" value="2-Hacid_dh"/>
    <property type="match status" value="1"/>
</dbReference>
<dbReference type="PANTHER" id="PTHR42789">
    <property type="entry name" value="D-ISOMER SPECIFIC 2-HYDROXYACID DEHYDROGENASE FAMILY PROTEIN (AFU_ORTHOLOGUE AFUA_6G10090)"/>
    <property type="match status" value="1"/>
</dbReference>
<dbReference type="SUPFAM" id="SSF52283">
    <property type="entry name" value="Formate/glycerate dehydrogenase catalytic domain-like"/>
    <property type="match status" value="1"/>
</dbReference>
<dbReference type="SUPFAM" id="SSF51735">
    <property type="entry name" value="NAD(P)-binding Rossmann-fold domains"/>
    <property type="match status" value="1"/>
</dbReference>
<name>A0A8J4M6D5_9PROT</name>
<dbReference type="Pfam" id="PF02826">
    <property type="entry name" value="2-Hacid_dh_C"/>
    <property type="match status" value="1"/>
</dbReference>
<keyword evidence="4" id="KW-0520">NAD</keyword>
<feature type="domain" description="D-isomer specific 2-hydroxyacid dehydrogenase NAD-binding" evidence="7">
    <location>
        <begin position="119"/>
        <end position="293"/>
    </location>
</feature>
<dbReference type="EMBL" id="DTQM01000171">
    <property type="protein sequence ID" value="HGC43244.1"/>
    <property type="molecule type" value="Genomic_DNA"/>
</dbReference>
<dbReference type="Gene3D" id="3.40.50.720">
    <property type="entry name" value="NAD(P)-binding Rossmann-like Domain"/>
    <property type="match status" value="2"/>
</dbReference>
<evidence type="ECO:0000259" key="7">
    <source>
        <dbReference type="Pfam" id="PF02826"/>
    </source>
</evidence>
<keyword evidence="2" id="KW-0028">Amino-acid biosynthesis</keyword>
<protein>
    <submittedName>
        <fullName evidence="8">D-2-hydroxyacid dehydrogenase family protein</fullName>
    </submittedName>
</protein>
<evidence type="ECO:0000256" key="3">
    <source>
        <dbReference type="ARBA" id="ARBA00023002"/>
    </source>
</evidence>
<dbReference type="InterPro" id="IPR050857">
    <property type="entry name" value="D-2-hydroxyacid_DH"/>
</dbReference>
<reference evidence="8" key="1">
    <citation type="journal article" date="2020" name="mSystems">
        <title>Genome- and Community-Level Interaction Insights into Carbon Utilization and Element Cycling Functions of Hydrothermarchaeota in Hydrothermal Sediment.</title>
        <authorList>
            <person name="Zhou Z."/>
            <person name="Liu Y."/>
            <person name="Xu W."/>
            <person name="Pan J."/>
            <person name="Luo Z.H."/>
            <person name="Li M."/>
        </authorList>
    </citation>
    <scope>NUCLEOTIDE SEQUENCE</scope>
    <source>
        <strain evidence="8">SpSt-997</strain>
    </source>
</reference>
<gene>
    <name evidence="8" type="ORF">ENY07_08515</name>
</gene>
<sequence>MAERTMVRIAVLDDWQNVARESADWTRLLARAEVDFYDHPFADVAEAASRLAGYEILLPLRERTAFPAELIEQLPRLRLIAMTGPRAGTLDLAACTAHGVLVCNTGSQSSGVATAELALGLLLAASRRIPAGDAAIRAGRFQEGVGLGRVLAGQTLGIIGLGRIGTRMAGYGRALGMHVLAWSPNLTPERAAAAGAEFAEKDKLLAAADAISLHLVLSPRTERIIAAADLACLKPGAIVVNTARGGLIEEAALIAAVTTGKIIAALDVFNSEPLPAGHPLPRAANAVLTPHLGFATREIFVQFYTEAIENILAFLDGAPIRMLNPEALGRGA</sequence>
<proteinExistence type="inferred from homology"/>
<dbReference type="InterPro" id="IPR029753">
    <property type="entry name" value="D-isomer_DH_CS"/>
</dbReference>
<dbReference type="PROSITE" id="PS00671">
    <property type="entry name" value="D_2_HYDROXYACID_DH_3"/>
    <property type="match status" value="1"/>
</dbReference>
<dbReference type="InterPro" id="IPR029752">
    <property type="entry name" value="D-isomer_DH_CS1"/>
</dbReference>
<evidence type="ECO:0000256" key="1">
    <source>
        <dbReference type="ARBA" id="ARBA00005854"/>
    </source>
</evidence>
<evidence type="ECO:0000259" key="6">
    <source>
        <dbReference type="Pfam" id="PF00389"/>
    </source>
</evidence>
<accession>A0A8J4M6D5</accession>
<dbReference type="GO" id="GO:0051287">
    <property type="term" value="F:NAD binding"/>
    <property type="evidence" value="ECO:0007669"/>
    <property type="project" value="InterPro"/>
</dbReference>
<dbReference type="GO" id="GO:0016616">
    <property type="term" value="F:oxidoreductase activity, acting on the CH-OH group of donors, NAD or NADP as acceptor"/>
    <property type="evidence" value="ECO:0007669"/>
    <property type="project" value="InterPro"/>
</dbReference>
<dbReference type="InterPro" id="IPR006140">
    <property type="entry name" value="D-isomer_DH_NAD-bd"/>
</dbReference>
<comment type="similarity">
    <text evidence="1 5">Belongs to the D-isomer specific 2-hydroxyacid dehydrogenase family.</text>
</comment>
<comment type="caution">
    <text evidence="8">The sequence shown here is derived from an EMBL/GenBank/DDBJ whole genome shotgun (WGS) entry which is preliminary data.</text>
</comment>